<sequence length="371" mass="41700">MIKKLITSLLIAATVISINPICANAAWKEDNNGWWYSESSSYSTGWKQIDGYWYYFDSNGYMKTGWLQDNGKWYYLIPSGVMKTGWLKDGLTWYYLYDNGSMVTGKVTVEGKTYELDSKGKLLENPQNKSEENIAVSTKPSEEKLKATPNYSWFEENGNKYFKLNDDCITGVWNIDGDTYIFDNNDALQKGEYTAENGVKYLFDNDGKYVKCLNKDNTRLYTGFGITTKSSTNNPKVRLDDDYMMNISDVFSSDPEKNGIKIQDKIGSHLDVTQPKATIKGKTLNCRTNQTVSLSVVEACSTDSNHLLLPNLLVTSKSTNQDVAFLGIDFNWADGYLSMICPNVIARKPGKTTITINVNGSTTSFDVVVTE</sequence>
<feature type="repeat" description="Cell wall-binding" evidence="2">
    <location>
        <begin position="63"/>
        <end position="82"/>
    </location>
</feature>
<dbReference type="Gene3D" id="2.10.270.20">
    <property type="match status" value="1"/>
</dbReference>
<dbReference type="AlphaFoldDB" id="A0A1I1JHW2"/>
<evidence type="ECO:0000256" key="3">
    <source>
        <dbReference type="SAM" id="SignalP"/>
    </source>
</evidence>
<keyword evidence="3" id="KW-0732">Signal</keyword>
<dbReference type="InterPro" id="IPR018337">
    <property type="entry name" value="Cell_wall/Cho-bd_repeat"/>
</dbReference>
<dbReference type="Proteomes" id="UP000199263">
    <property type="component" value="Unassembled WGS sequence"/>
</dbReference>
<dbReference type="EMBL" id="FOMG01000004">
    <property type="protein sequence ID" value="SFC47761.1"/>
    <property type="molecule type" value="Genomic_DNA"/>
</dbReference>
<dbReference type="STRING" id="119641.SAMN05421842_10426"/>
<feature type="repeat" description="Cell wall-binding" evidence="2">
    <location>
        <begin position="43"/>
        <end position="62"/>
    </location>
</feature>
<proteinExistence type="predicted"/>
<keyword evidence="1" id="KW-0677">Repeat</keyword>
<gene>
    <name evidence="4" type="ORF">SAMN05421842_10426</name>
</gene>
<evidence type="ECO:0000256" key="1">
    <source>
        <dbReference type="ARBA" id="ARBA00022737"/>
    </source>
</evidence>
<feature type="signal peptide" evidence="3">
    <location>
        <begin position="1"/>
        <end position="25"/>
    </location>
</feature>
<dbReference type="RefSeq" id="WP_090088994.1">
    <property type="nucleotide sequence ID" value="NZ_FOMG01000004.1"/>
</dbReference>
<dbReference type="OrthoDB" id="1893458at2"/>
<organism evidence="4 5">
    <name type="scientific">Clostridium uliginosum</name>
    <dbReference type="NCBI Taxonomy" id="119641"/>
    <lineage>
        <taxon>Bacteria</taxon>
        <taxon>Bacillati</taxon>
        <taxon>Bacillota</taxon>
        <taxon>Clostridia</taxon>
        <taxon>Eubacteriales</taxon>
        <taxon>Clostridiaceae</taxon>
        <taxon>Clostridium</taxon>
    </lineage>
</organism>
<keyword evidence="5" id="KW-1185">Reference proteome</keyword>
<dbReference type="SUPFAM" id="SSF69360">
    <property type="entry name" value="Cell wall binding repeat"/>
    <property type="match status" value="2"/>
</dbReference>
<feature type="repeat" description="Cell wall-binding" evidence="2">
    <location>
        <begin position="83"/>
        <end position="102"/>
    </location>
</feature>
<protein>
    <submittedName>
        <fullName evidence="4">Putative cell wall binding repeat-containing protein</fullName>
    </submittedName>
</protein>
<accession>A0A1I1JHW2</accession>
<evidence type="ECO:0000313" key="4">
    <source>
        <dbReference type="EMBL" id="SFC47761.1"/>
    </source>
</evidence>
<reference evidence="4 5" key="1">
    <citation type="submission" date="2016-10" db="EMBL/GenBank/DDBJ databases">
        <authorList>
            <person name="de Groot N.N."/>
        </authorList>
    </citation>
    <scope>NUCLEOTIDE SEQUENCE [LARGE SCALE GENOMIC DNA]</scope>
    <source>
        <strain evidence="4 5">DSM 12992</strain>
    </source>
</reference>
<dbReference type="Pfam" id="PF19127">
    <property type="entry name" value="Choline_bind_3"/>
    <property type="match status" value="1"/>
</dbReference>
<evidence type="ECO:0000256" key="2">
    <source>
        <dbReference type="PROSITE-ProRule" id="PRU00591"/>
    </source>
</evidence>
<dbReference type="Gene3D" id="2.10.270.10">
    <property type="entry name" value="Cholin Binding"/>
    <property type="match status" value="1"/>
</dbReference>
<feature type="chain" id="PRO_5011629479" evidence="3">
    <location>
        <begin position="26"/>
        <end position="371"/>
    </location>
</feature>
<evidence type="ECO:0000313" key="5">
    <source>
        <dbReference type="Proteomes" id="UP000199263"/>
    </source>
</evidence>
<dbReference type="PROSITE" id="PS51170">
    <property type="entry name" value="CW"/>
    <property type="match status" value="3"/>
</dbReference>
<name>A0A1I1JHW2_9CLOT</name>